<keyword evidence="3" id="KW-1185">Reference proteome</keyword>
<dbReference type="STRING" id="698762.SAMN00808754_0413"/>
<dbReference type="InterPro" id="IPR029060">
    <property type="entry name" value="PIN-like_dom_sf"/>
</dbReference>
<sequence>MGELAKVIRGHKKVALDTNCFIYYLEAAPRATILKEDVFSPLEQGRFQAVTSTLTLAEILVKPKSLGREDICMEYVILLSSYPNLTIIPFTLPIAVRCAEIRAEYHIRTPDAIQLATAIESQATIFLTNDLNLPKQIGQLTILFLKDYL</sequence>
<dbReference type="OrthoDB" id="597982at2"/>
<dbReference type="SUPFAM" id="SSF88723">
    <property type="entry name" value="PIN domain-like"/>
    <property type="match status" value="1"/>
</dbReference>
<protein>
    <submittedName>
        <fullName evidence="2">Predicted nucleic acid-binding protein, contains PIN domain</fullName>
    </submittedName>
</protein>
<evidence type="ECO:0000313" key="2">
    <source>
        <dbReference type="EMBL" id="SMB91254.1"/>
    </source>
</evidence>
<organism evidence="2 3">
    <name type="scientific">Thermanaeromonas toyohensis ToBE</name>
    <dbReference type="NCBI Taxonomy" id="698762"/>
    <lineage>
        <taxon>Bacteria</taxon>
        <taxon>Bacillati</taxon>
        <taxon>Bacillota</taxon>
        <taxon>Clostridia</taxon>
        <taxon>Neomoorellales</taxon>
        <taxon>Neomoorellaceae</taxon>
        <taxon>Thermanaeromonas</taxon>
    </lineage>
</organism>
<dbReference type="EMBL" id="LT838272">
    <property type="protein sequence ID" value="SMB91254.1"/>
    <property type="molecule type" value="Genomic_DNA"/>
</dbReference>
<dbReference type="InterPro" id="IPR002716">
    <property type="entry name" value="PIN_dom"/>
</dbReference>
<evidence type="ECO:0000259" key="1">
    <source>
        <dbReference type="Pfam" id="PF01850"/>
    </source>
</evidence>
<dbReference type="RefSeq" id="WP_084663550.1">
    <property type="nucleotide sequence ID" value="NZ_LT838272.1"/>
</dbReference>
<reference evidence="2 3" key="1">
    <citation type="submission" date="2017-04" db="EMBL/GenBank/DDBJ databases">
        <authorList>
            <person name="Afonso C.L."/>
            <person name="Miller P.J."/>
            <person name="Scott M.A."/>
            <person name="Spackman E."/>
            <person name="Goraichik I."/>
            <person name="Dimitrov K.M."/>
            <person name="Suarez D.L."/>
            <person name="Swayne D.E."/>
        </authorList>
    </citation>
    <scope>NUCLEOTIDE SEQUENCE [LARGE SCALE GENOMIC DNA]</scope>
    <source>
        <strain evidence="2 3">ToBE</strain>
    </source>
</reference>
<dbReference type="Gene3D" id="3.40.50.1010">
    <property type="entry name" value="5'-nuclease"/>
    <property type="match status" value="1"/>
</dbReference>
<proteinExistence type="predicted"/>
<dbReference type="Proteomes" id="UP000192569">
    <property type="component" value="Chromosome I"/>
</dbReference>
<gene>
    <name evidence="2" type="ORF">SAMN00808754_0413</name>
</gene>
<evidence type="ECO:0000313" key="3">
    <source>
        <dbReference type="Proteomes" id="UP000192569"/>
    </source>
</evidence>
<accession>A0A1W1VE85</accession>
<feature type="domain" description="PIN" evidence="1">
    <location>
        <begin position="15"/>
        <end position="134"/>
    </location>
</feature>
<dbReference type="AlphaFoldDB" id="A0A1W1VE85"/>
<name>A0A1W1VE85_9FIRM</name>
<dbReference type="Pfam" id="PF01850">
    <property type="entry name" value="PIN"/>
    <property type="match status" value="1"/>
</dbReference>